<evidence type="ECO:0000313" key="1">
    <source>
        <dbReference type="EMBL" id="NEN25812.1"/>
    </source>
</evidence>
<comment type="caution">
    <text evidence="1">The sequence shown here is derived from an EMBL/GenBank/DDBJ whole genome shotgun (WGS) entry which is preliminary data.</text>
</comment>
<gene>
    <name evidence="1" type="ORF">G3O08_20185</name>
</gene>
<name>A0A7K3WY75_9FLAO</name>
<proteinExistence type="predicted"/>
<dbReference type="EMBL" id="JAAGVY010000085">
    <property type="protein sequence ID" value="NEN25812.1"/>
    <property type="molecule type" value="Genomic_DNA"/>
</dbReference>
<reference evidence="1 2" key="1">
    <citation type="submission" date="2020-02" db="EMBL/GenBank/DDBJ databases">
        <title>Out from the shadows clarifying the taxonomy of the family Cryomorphaceae and related taxa by utilizing the GTDB taxonomic framework.</title>
        <authorList>
            <person name="Bowman J.P."/>
        </authorList>
    </citation>
    <scope>NUCLEOTIDE SEQUENCE [LARGE SCALE GENOMIC DNA]</scope>
    <source>
        <strain evidence="1 2">QSSC 1-22</strain>
    </source>
</reference>
<accession>A0A7K3WY75</accession>
<dbReference type="RefSeq" id="WP_163287257.1">
    <property type="nucleotide sequence ID" value="NZ_JAAGVY010000085.1"/>
</dbReference>
<keyword evidence="2" id="KW-1185">Reference proteome</keyword>
<sequence>MKNSWMLWMQTLFIKHSPSIENASIRILGEETCTAKVHANIRDNGNLEGIGIYSTSDKWSGFYIVMDLSVIHKIKIVQDSINTDYGDDDLAFNDENKRDVFTFLKNAVDQGWRETTFYYKGDPYKVQFTFGNDMRIELSEFIYPLTELDYPLFGTKIYRFYYHFIEKFAHERITMRELIVQGLSISKLKNEY</sequence>
<dbReference type="Proteomes" id="UP000486602">
    <property type="component" value="Unassembled WGS sequence"/>
</dbReference>
<protein>
    <submittedName>
        <fullName evidence="1">Uncharacterized protein</fullName>
    </submittedName>
</protein>
<dbReference type="AlphaFoldDB" id="A0A7K3WY75"/>
<organism evidence="1 2">
    <name type="scientific">Cryomorpha ignava</name>
    <dbReference type="NCBI Taxonomy" id="101383"/>
    <lineage>
        <taxon>Bacteria</taxon>
        <taxon>Pseudomonadati</taxon>
        <taxon>Bacteroidota</taxon>
        <taxon>Flavobacteriia</taxon>
        <taxon>Flavobacteriales</taxon>
        <taxon>Cryomorphaceae</taxon>
        <taxon>Cryomorpha</taxon>
    </lineage>
</organism>
<evidence type="ECO:0000313" key="2">
    <source>
        <dbReference type="Proteomes" id="UP000486602"/>
    </source>
</evidence>